<dbReference type="PANTHER" id="PTHR24057:SF0">
    <property type="entry name" value="PROTEIN KINASE SHAGGY-RELATED"/>
    <property type="match status" value="1"/>
</dbReference>
<dbReference type="EMBL" id="SNRW01007178">
    <property type="protein sequence ID" value="KAA6381695.1"/>
    <property type="molecule type" value="Genomic_DNA"/>
</dbReference>
<evidence type="ECO:0000256" key="5">
    <source>
        <dbReference type="ARBA" id="ARBA00022777"/>
    </source>
</evidence>
<proteinExistence type="inferred from homology"/>
<evidence type="ECO:0000259" key="8">
    <source>
        <dbReference type="PROSITE" id="PS50011"/>
    </source>
</evidence>
<name>A0A5J4VGU1_9EUKA</name>
<dbReference type="InterPro" id="IPR008271">
    <property type="entry name" value="Ser/Thr_kinase_AS"/>
</dbReference>
<evidence type="ECO:0000256" key="1">
    <source>
        <dbReference type="ARBA" id="ARBA00005527"/>
    </source>
</evidence>
<evidence type="ECO:0000313" key="9">
    <source>
        <dbReference type="EMBL" id="KAA6381695.1"/>
    </source>
</evidence>
<dbReference type="GO" id="GO:0007165">
    <property type="term" value="P:signal transduction"/>
    <property type="evidence" value="ECO:0007669"/>
    <property type="project" value="TreeGrafter"/>
</dbReference>
<evidence type="ECO:0000313" key="10">
    <source>
        <dbReference type="Proteomes" id="UP000324800"/>
    </source>
</evidence>
<dbReference type="OrthoDB" id="272141at2759"/>
<organism evidence="9 10">
    <name type="scientific">Streblomastix strix</name>
    <dbReference type="NCBI Taxonomy" id="222440"/>
    <lineage>
        <taxon>Eukaryota</taxon>
        <taxon>Metamonada</taxon>
        <taxon>Preaxostyla</taxon>
        <taxon>Oxymonadida</taxon>
        <taxon>Streblomastigidae</taxon>
        <taxon>Streblomastix</taxon>
    </lineage>
</organism>
<comment type="caution">
    <text evidence="9">The sequence shown here is derived from an EMBL/GenBank/DDBJ whole genome shotgun (WGS) entry which is preliminary data.</text>
</comment>
<feature type="region of interest" description="Disordered" evidence="7">
    <location>
        <begin position="238"/>
        <end position="260"/>
    </location>
</feature>
<feature type="compositionally biased region" description="Basic and acidic residues" evidence="7">
    <location>
        <begin position="247"/>
        <end position="260"/>
    </location>
</feature>
<protein>
    <recommendedName>
        <fullName evidence="8">Protein kinase domain-containing protein</fullName>
    </recommendedName>
</protein>
<dbReference type="GO" id="GO:0005737">
    <property type="term" value="C:cytoplasm"/>
    <property type="evidence" value="ECO:0007669"/>
    <property type="project" value="TreeGrafter"/>
</dbReference>
<keyword evidence="3" id="KW-0808">Transferase</keyword>
<dbReference type="GO" id="GO:0005524">
    <property type="term" value="F:ATP binding"/>
    <property type="evidence" value="ECO:0007669"/>
    <property type="project" value="UniProtKB-KW"/>
</dbReference>
<dbReference type="AlphaFoldDB" id="A0A5J4VGU1"/>
<dbReference type="Gene3D" id="1.10.510.10">
    <property type="entry name" value="Transferase(Phosphotransferase) domain 1"/>
    <property type="match status" value="1"/>
</dbReference>
<dbReference type="PROSITE" id="PS50011">
    <property type="entry name" value="PROTEIN_KINASE_DOM"/>
    <property type="match status" value="1"/>
</dbReference>
<sequence>MQPTYQPLFGQTRKTNFVQNYTEKSLAPVQRSLTIEPITQQKGKADVSSQSGSFGSVFMARISETGDIQHRALPFSAVQWYSYQILLALQYLHERNICHRDIKLQNLLITDHNINTDEKEQIDDIQNEYSRQFGDLKVCDFGSAKYLKEGESSVAYICSRFYRAPELVLGATEYNCSIDMWSFGCVLGELLLGHPMFPGETSSDQFVEIVKQIGTPSINDLRAMAVNNDVINMMRYSDQNEDTGEQEQEKEGDSKDGQKEIRCQNIPAMPMELIFSEDVDKRAISLLSQVLVYNPDLRLTATQALQHPMFSFAQ</sequence>
<dbReference type="SMART" id="SM00220">
    <property type="entry name" value="S_TKc"/>
    <property type="match status" value="1"/>
</dbReference>
<dbReference type="Proteomes" id="UP000324800">
    <property type="component" value="Unassembled WGS sequence"/>
</dbReference>
<dbReference type="PROSITE" id="PS00108">
    <property type="entry name" value="PROTEIN_KINASE_ST"/>
    <property type="match status" value="1"/>
</dbReference>
<dbReference type="Pfam" id="PF00069">
    <property type="entry name" value="Pkinase"/>
    <property type="match status" value="1"/>
</dbReference>
<reference evidence="9 10" key="1">
    <citation type="submission" date="2019-03" db="EMBL/GenBank/DDBJ databases">
        <title>Single cell metagenomics reveals metabolic interactions within the superorganism composed of flagellate Streblomastix strix and complex community of Bacteroidetes bacteria on its surface.</title>
        <authorList>
            <person name="Treitli S.C."/>
            <person name="Kolisko M."/>
            <person name="Husnik F."/>
            <person name="Keeling P."/>
            <person name="Hampl V."/>
        </authorList>
    </citation>
    <scope>NUCLEOTIDE SEQUENCE [LARGE SCALE GENOMIC DNA]</scope>
    <source>
        <strain evidence="9">ST1C</strain>
    </source>
</reference>
<dbReference type="GO" id="GO:0030154">
    <property type="term" value="P:cell differentiation"/>
    <property type="evidence" value="ECO:0007669"/>
    <property type="project" value="TreeGrafter"/>
</dbReference>
<feature type="domain" description="Protein kinase" evidence="8">
    <location>
        <begin position="1"/>
        <end position="310"/>
    </location>
</feature>
<evidence type="ECO:0000256" key="6">
    <source>
        <dbReference type="ARBA" id="ARBA00022840"/>
    </source>
</evidence>
<comment type="similarity">
    <text evidence="1">Belongs to the protein kinase superfamily. CMGC Ser/Thr protein kinase family. GSK-3 subfamily.</text>
</comment>
<dbReference type="InterPro" id="IPR000719">
    <property type="entry name" value="Prot_kinase_dom"/>
</dbReference>
<dbReference type="SUPFAM" id="SSF56112">
    <property type="entry name" value="Protein kinase-like (PK-like)"/>
    <property type="match status" value="1"/>
</dbReference>
<dbReference type="GO" id="GO:0004674">
    <property type="term" value="F:protein serine/threonine kinase activity"/>
    <property type="evidence" value="ECO:0007669"/>
    <property type="project" value="UniProtKB-KW"/>
</dbReference>
<evidence type="ECO:0000256" key="4">
    <source>
        <dbReference type="ARBA" id="ARBA00022741"/>
    </source>
</evidence>
<dbReference type="InterPro" id="IPR050591">
    <property type="entry name" value="GSK-3"/>
</dbReference>
<keyword evidence="6" id="KW-0067">ATP-binding</keyword>
<keyword evidence="5" id="KW-0418">Kinase</keyword>
<evidence type="ECO:0000256" key="2">
    <source>
        <dbReference type="ARBA" id="ARBA00022527"/>
    </source>
</evidence>
<keyword evidence="2" id="KW-0723">Serine/threonine-protein kinase</keyword>
<dbReference type="PANTHER" id="PTHR24057">
    <property type="entry name" value="GLYCOGEN SYNTHASE KINASE-3 ALPHA"/>
    <property type="match status" value="1"/>
</dbReference>
<gene>
    <name evidence="9" type="ORF">EZS28_022779</name>
</gene>
<evidence type="ECO:0000256" key="3">
    <source>
        <dbReference type="ARBA" id="ARBA00022679"/>
    </source>
</evidence>
<dbReference type="GO" id="GO:0005634">
    <property type="term" value="C:nucleus"/>
    <property type="evidence" value="ECO:0007669"/>
    <property type="project" value="TreeGrafter"/>
</dbReference>
<dbReference type="InterPro" id="IPR011009">
    <property type="entry name" value="Kinase-like_dom_sf"/>
</dbReference>
<accession>A0A5J4VGU1</accession>
<keyword evidence="4" id="KW-0547">Nucleotide-binding</keyword>
<evidence type="ECO:0000256" key="7">
    <source>
        <dbReference type="SAM" id="MobiDB-lite"/>
    </source>
</evidence>